<feature type="binding site" evidence="12">
    <location>
        <position position="225"/>
    </location>
    <ligand>
        <name>K(+)</name>
        <dbReference type="ChEBI" id="CHEBI:29103"/>
    </ligand>
</feature>
<dbReference type="GO" id="GO:0005829">
    <property type="term" value="C:cytosol"/>
    <property type="evidence" value="ECO:0007669"/>
    <property type="project" value="TreeGrafter"/>
</dbReference>
<evidence type="ECO:0000256" key="6">
    <source>
        <dbReference type="ARBA" id="ARBA00022741"/>
    </source>
</evidence>
<comment type="cofactor">
    <cofactor evidence="12">
        <name>Mg(2+)</name>
        <dbReference type="ChEBI" id="CHEBI:18420"/>
    </cofactor>
    <text evidence="12">Requires a divalent cation, most likely magnesium in vivo, as an electrophilic catalyst to aid phosphoryl group transfer. It is the chelate of the metal and the nucleotide that is the actual substrate.</text>
</comment>
<feature type="binding site" evidence="12">
    <location>
        <position position="173"/>
    </location>
    <ligand>
        <name>ATP</name>
        <dbReference type="ChEBI" id="CHEBI:30616"/>
    </ligand>
</feature>
<dbReference type="HAMAP" id="MF_01987">
    <property type="entry name" value="Ribokinase"/>
    <property type="match status" value="1"/>
</dbReference>
<comment type="pathway">
    <text evidence="12">Carbohydrate metabolism; D-ribose degradation; D-ribose 5-phosphate from beta-D-ribopyranose: step 2/2.</text>
</comment>
<comment type="similarity">
    <text evidence="1">Belongs to the carbohydrate kinase pfkB family.</text>
</comment>
<evidence type="ECO:0000259" key="13">
    <source>
        <dbReference type="Pfam" id="PF00294"/>
    </source>
</evidence>
<feature type="active site" description="Proton acceptor" evidence="12">
    <location>
        <position position="229"/>
    </location>
</feature>
<evidence type="ECO:0000256" key="3">
    <source>
        <dbReference type="ARBA" id="ARBA00016943"/>
    </source>
</evidence>
<keyword evidence="8 12" id="KW-0067">ATP-binding</keyword>
<dbReference type="GO" id="GO:0005524">
    <property type="term" value="F:ATP binding"/>
    <property type="evidence" value="ECO:0007669"/>
    <property type="project" value="UniProtKB-UniRule"/>
</dbReference>
<dbReference type="InterPro" id="IPR011877">
    <property type="entry name" value="Ribokinase"/>
</dbReference>
<feature type="binding site" evidence="12">
    <location>
        <begin position="10"/>
        <end position="12"/>
    </location>
    <ligand>
        <name>substrate</name>
    </ligand>
</feature>
<dbReference type="InterPro" id="IPR029056">
    <property type="entry name" value="Ribokinase-like"/>
</dbReference>
<dbReference type="EC" id="2.7.1.15" evidence="2 12"/>
<feature type="binding site" evidence="12">
    <location>
        <position position="229"/>
    </location>
    <ligand>
        <name>substrate</name>
    </ligand>
</feature>
<dbReference type="EMBL" id="CP073767">
    <property type="protein sequence ID" value="UWZ51708.1"/>
    <property type="molecule type" value="Genomic_DNA"/>
</dbReference>
<feature type="domain" description="Carbohydrate kinase PfkB" evidence="13">
    <location>
        <begin position="3"/>
        <end position="271"/>
    </location>
</feature>
<evidence type="ECO:0000256" key="10">
    <source>
        <dbReference type="ARBA" id="ARBA00022958"/>
    </source>
</evidence>
<dbReference type="Gene3D" id="3.40.1190.20">
    <property type="match status" value="1"/>
</dbReference>
<keyword evidence="15" id="KW-1185">Reference proteome</keyword>
<keyword evidence="9 12" id="KW-0460">Magnesium</keyword>
<keyword evidence="5 12" id="KW-0479">Metal-binding</keyword>
<sequence>MTVLVVGAVNTDLVIETAHIAAPGETVIAARSSTGHGGKGGNQATAVARLGGACTLAARVGAGFDPASLPGVDTSALVHDAAPTGLAVVLVAADGENAITVVPGANANLAPADIRLPPGPPGVVLASLEVPLPAVAAAARLARAAGWRVVLNPAPAVALPPALLADVDVLVPNEHELAVLGSPADLLAAGVGAVVVTLGAAGCRVHRPGGTTTVPAHPVHAVDTTGAGDAFCAALAWALDTGRPLDEAVRLACVAGALATRAVGARAALPAAADLSRAASSAGR</sequence>
<gene>
    <name evidence="12" type="primary">rbsK</name>
    <name evidence="14" type="ORF">Daura_33890</name>
</gene>
<dbReference type="SUPFAM" id="SSF53613">
    <property type="entry name" value="Ribokinase-like"/>
    <property type="match status" value="1"/>
</dbReference>
<dbReference type="PRINTS" id="PR00990">
    <property type="entry name" value="RIBOKINASE"/>
</dbReference>
<dbReference type="GO" id="GO:0004747">
    <property type="term" value="F:ribokinase activity"/>
    <property type="evidence" value="ECO:0007669"/>
    <property type="project" value="UniProtKB-UniRule"/>
</dbReference>
<evidence type="ECO:0000256" key="11">
    <source>
        <dbReference type="ARBA" id="ARBA00023277"/>
    </source>
</evidence>
<dbReference type="PROSITE" id="PS00584">
    <property type="entry name" value="PFKB_KINASES_2"/>
    <property type="match status" value="1"/>
</dbReference>
<keyword evidence="12" id="KW-0963">Cytoplasm</keyword>
<feature type="binding site" evidence="12">
    <location>
        <begin position="38"/>
        <end position="42"/>
    </location>
    <ligand>
        <name>substrate</name>
    </ligand>
</feature>
<dbReference type="AlphaFoldDB" id="A0A9Q9IC70"/>
<comment type="subunit">
    <text evidence="12">Homodimer.</text>
</comment>
<evidence type="ECO:0000256" key="2">
    <source>
        <dbReference type="ARBA" id="ARBA00012035"/>
    </source>
</evidence>
<dbReference type="KEGG" id="daur:Daura_33890"/>
<proteinExistence type="inferred from homology"/>
<evidence type="ECO:0000256" key="7">
    <source>
        <dbReference type="ARBA" id="ARBA00022777"/>
    </source>
</evidence>
<protein>
    <recommendedName>
        <fullName evidence="3 12">Ribokinase</fullName>
        <shortName evidence="12">RK</shortName>
        <ecNumber evidence="2 12">2.7.1.15</ecNumber>
    </recommendedName>
</protein>
<dbReference type="PROSITE" id="PS00583">
    <property type="entry name" value="PFKB_KINASES_1"/>
    <property type="match status" value="1"/>
</dbReference>
<evidence type="ECO:0000313" key="14">
    <source>
        <dbReference type="EMBL" id="UWZ51708.1"/>
    </source>
</evidence>
<dbReference type="RefSeq" id="WP_052386629.1">
    <property type="nucleotide sequence ID" value="NZ_CP073767.1"/>
</dbReference>
<keyword evidence="4 12" id="KW-0808">Transferase</keyword>
<comment type="function">
    <text evidence="12">Catalyzes the phosphorylation of ribose at O-5 in a reaction requiring ATP and magnesium. The resulting D-ribose-5-phosphate can then be used either for sythesis of nucleotides, histidine, and tryptophan, or as a component of the pentose phosphate pathway.</text>
</comment>
<comment type="catalytic activity">
    <reaction evidence="12">
        <text>D-ribose + ATP = D-ribose 5-phosphate + ADP + H(+)</text>
        <dbReference type="Rhea" id="RHEA:13697"/>
        <dbReference type="ChEBI" id="CHEBI:15378"/>
        <dbReference type="ChEBI" id="CHEBI:30616"/>
        <dbReference type="ChEBI" id="CHEBI:47013"/>
        <dbReference type="ChEBI" id="CHEBI:78346"/>
        <dbReference type="ChEBI" id="CHEBI:456216"/>
        <dbReference type="EC" id="2.7.1.15"/>
    </reaction>
</comment>
<feature type="binding site" evidence="12">
    <location>
        <position position="262"/>
    </location>
    <ligand>
        <name>K(+)</name>
        <dbReference type="ChEBI" id="CHEBI:29103"/>
    </ligand>
</feature>
<reference evidence="14" key="1">
    <citation type="submission" date="2021-04" db="EMBL/GenBank/DDBJ databases">
        <title>Dactylosporangium aurantiacum NRRL B-8018 full assembly.</title>
        <authorList>
            <person name="Hartkoorn R.C."/>
            <person name="Beaudoing E."/>
            <person name="Hot D."/>
        </authorList>
    </citation>
    <scope>NUCLEOTIDE SEQUENCE</scope>
    <source>
        <strain evidence="14">NRRL B-8018</strain>
    </source>
</reference>
<feature type="binding site" evidence="12">
    <location>
        <begin position="228"/>
        <end position="229"/>
    </location>
    <ligand>
        <name>ATP</name>
        <dbReference type="ChEBI" id="CHEBI:30616"/>
    </ligand>
</feature>
<dbReference type="Pfam" id="PF00294">
    <property type="entry name" value="PfkB"/>
    <property type="match status" value="1"/>
</dbReference>
<evidence type="ECO:0000256" key="1">
    <source>
        <dbReference type="ARBA" id="ARBA00005380"/>
    </source>
</evidence>
<name>A0A9Q9IC70_9ACTN</name>
<keyword evidence="11 12" id="KW-0119">Carbohydrate metabolism</keyword>
<keyword evidence="7 12" id="KW-0418">Kinase</keyword>
<dbReference type="InterPro" id="IPR002173">
    <property type="entry name" value="Carboh/pur_kinase_PfkB_CS"/>
</dbReference>
<evidence type="ECO:0000256" key="9">
    <source>
        <dbReference type="ARBA" id="ARBA00022842"/>
    </source>
</evidence>
<comment type="caution">
    <text evidence="12">Lacks conserved residue(s) required for the propagation of feature annotation.</text>
</comment>
<evidence type="ECO:0000256" key="12">
    <source>
        <dbReference type="HAMAP-Rule" id="MF_01987"/>
    </source>
</evidence>
<comment type="activity regulation">
    <text evidence="12">Activated by a monovalent cation that binds near, but not in, the active site. The most likely occupant of the site in vivo is potassium. Ion binding induces a conformational change that may alter substrate affinity.</text>
</comment>
<dbReference type="InterPro" id="IPR011611">
    <property type="entry name" value="PfkB_dom"/>
</dbReference>
<feature type="binding site" evidence="12">
    <location>
        <position position="264"/>
    </location>
    <ligand>
        <name>K(+)</name>
        <dbReference type="ChEBI" id="CHEBI:29103"/>
    </ligand>
</feature>
<evidence type="ECO:0000256" key="4">
    <source>
        <dbReference type="ARBA" id="ARBA00022679"/>
    </source>
</evidence>
<evidence type="ECO:0000256" key="8">
    <source>
        <dbReference type="ARBA" id="ARBA00022840"/>
    </source>
</evidence>
<comment type="similarity">
    <text evidence="12">Belongs to the carbohydrate kinase PfkB family. Ribokinase subfamily.</text>
</comment>
<feature type="binding site" evidence="12">
    <location>
        <begin position="197"/>
        <end position="202"/>
    </location>
    <ligand>
        <name>ATP</name>
        <dbReference type="ChEBI" id="CHEBI:30616"/>
    </ligand>
</feature>
<dbReference type="InterPro" id="IPR002139">
    <property type="entry name" value="Ribo/fructo_kinase"/>
</dbReference>
<keyword evidence="10 12" id="KW-0630">Potassium</keyword>
<feature type="binding site" evidence="12">
    <location>
        <position position="223"/>
    </location>
    <ligand>
        <name>K(+)</name>
        <dbReference type="ChEBI" id="CHEBI:29103"/>
    </ligand>
</feature>
<feature type="binding site" evidence="12">
    <location>
        <position position="259"/>
    </location>
    <ligand>
        <name>K(+)</name>
        <dbReference type="ChEBI" id="CHEBI:29103"/>
    </ligand>
</feature>
<dbReference type="GO" id="GO:0046872">
    <property type="term" value="F:metal ion binding"/>
    <property type="evidence" value="ECO:0007669"/>
    <property type="project" value="UniProtKB-KW"/>
</dbReference>
<keyword evidence="6 12" id="KW-0547">Nucleotide-binding</keyword>
<feature type="binding site" evidence="12">
    <location>
        <position position="129"/>
    </location>
    <ligand>
        <name>substrate</name>
    </ligand>
</feature>
<organism evidence="14 15">
    <name type="scientific">Dactylosporangium aurantiacum</name>
    <dbReference type="NCBI Taxonomy" id="35754"/>
    <lineage>
        <taxon>Bacteria</taxon>
        <taxon>Bacillati</taxon>
        <taxon>Actinomycetota</taxon>
        <taxon>Actinomycetes</taxon>
        <taxon>Micromonosporales</taxon>
        <taxon>Micromonosporaceae</taxon>
        <taxon>Dactylosporangium</taxon>
    </lineage>
</organism>
<accession>A0A9Q9IC70</accession>
<dbReference type="Proteomes" id="UP001058003">
    <property type="component" value="Chromosome"/>
</dbReference>
<dbReference type="PANTHER" id="PTHR10584:SF166">
    <property type="entry name" value="RIBOKINASE"/>
    <property type="match status" value="1"/>
</dbReference>
<evidence type="ECO:0000256" key="5">
    <source>
        <dbReference type="ARBA" id="ARBA00022723"/>
    </source>
</evidence>
<dbReference type="GO" id="GO:0019303">
    <property type="term" value="P:D-ribose catabolic process"/>
    <property type="evidence" value="ECO:0007669"/>
    <property type="project" value="UniProtKB-UniRule"/>
</dbReference>
<dbReference type="PANTHER" id="PTHR10584">
    <property type="entry name" value="SUGAR KINASE"/>
    <property type="match status" value="1"/>
</dbReference>
<comment type="subcellular location">
    <subcellularLocation>
        <location evidence="12">Cytoplasm</location>
    </subcellularLocation>
</comment>
<evidence type="ECO:0000313" key="15">
    <source>
        <dbReference type="Proteomes" id="UP001058003"/>
    </source>
</evidence>